<dbReference type="AlphaFoldDB" id="M4BSJ8"/>
<accession>M4BSJ8</accession>
<keyword evidence="2" id="KW-1185">Reference proteome</keyword>
<dbReference type="InParanoid" id="M4BSJ8"/>
<reference evidence="1" key="2">
    <citation type="submission" date="2015-06" db="UniProtKB">
        <authorList>
            <consortium name="EnsemblProtists"/>
        </authorList>
    </citation>
    <scope>IDENTIFICATION</scope>
    <source>
        <strain evidence="1">Emoy2</strain>
    </source>
</reference>
<organism evidence="1 2">
    <name type="scientific">Hyaloperonospora arabidopsidis (strain Emoy2)</name>
    <name type="common">Downy mildew agent</name>
    <name type="synonym">Peronospora arabidopsidis</name>
    <dbReference type="NCBI Taxonomy" id="559515"/>
    <lineage>
        <taxon>Eukaryota</taxon>
        <taxon>Sar</taxon>
        <taxon>Stramenopiles</taxon>
        <taxon>Oomycota</taxon>
        <taxon>Peronosporomycetes</taxon>
        <taxon>Peronosporales</taxon>
        <taxon>Peronosporaceae</taxon>
        <taxon>Hyaloperonospora</taxon>
    </lineage>
</organism>
<dbReference type="EMBL" id="JH598725">
    <property type="status" value="NOT_ANNOTATED_CDS"/>
    <property type="molecule type" value="Genomic_DNA"/>
</dbReference>
<dbReference type="HOGENOM" id="CLU_2547399_0_0_1"/>
<dbReference type="VEuPathDB" id="FungiDB:HpaG809432"/>
<reference evidence="2" key="1">
    <citation type="journal article" date="2010" name="Science">
        <title>Signatures of adaptation to obligate biotrophy in the Hyaloperonospora arabidopsidis genome.</title>
        <authorList>
            <person name="Baxter L."/>
            <person name="Tripathy S."/>
            <person name="Ishaque N."/>
            <person name="Boot N."/>
            <person name="Cabral A."/>
            <person name="Kemen E."/>
            <person name="Thines M."/>
            <person name="Ah-Fong A."/>
            <person name="Anderson R."/>
            <person name="Badejoko W."/>
            <person name="Bittner-Eddy P."/>
            <person name="Boore J.L."/>
            <person name="Chibucos M.C."/>
            <person name="Coates M."/>
            <person name="Dehal P."/>
            <person name="Delehaunty K."/>
            <person name="Dong S."/>
            <person name="Downton P."/>
            <person name="Dumas B."/>
            <person name="Fabro G."/>
            <person name="Fronick C."/>
            <person name="Fuerstenberg S.I."/>
            <person name="Fulton L."/>
            <person name="Gaulin E."/>
            <person name="Govers F."/>
            <person name="Hughes L."/>
            <person name="Humphray S."/>
            <person name="Jiang R.H."/>
            <person name="Judelson H."/>
            <person name="Kamoun S."/>
            <person name="Kyung K."/>
            <person name="Meijer H."/>
            <person name="Minx P."/>
            <person name="Morris P."/>
            <person name="Nelson J."/>
            <person name="Phuntumart V."/>
            <person name="Qutob D."/>
            <person name="Rehmany A."/>
            <person name="Rougon-Cardoso A."/>
            <person name="Ryden P."/>
            <person name="Torto-Alalibo T."/>
            <person name="Studholme D."/>
            <person name="Wang Y."/>
            <person name="Win J."/>
            <person name="Wood J."/>
            <person name="Clifton S.W."/>
            <person name="Rogers J."/>
            <person name="Van den Ackerveken G."/>
            <person name="Jones J.D."/>
            <person name="McDowell J.M."/>
            <person name="Beynon J."/>
            <person name="Tyler B.M."/>
        </authorList>
    </citation>
    <scope>NUCLEOTIDE SEQUENCE [LARGE SCALE GENOMIC DNA]</scope>
    <source>
        <strain evidence="2">Emoy2</strain>
    </source>
</reference>
<evidence type="ECO:0000313" key="2">
    <source>
        <dbReference type="Proteomes" id="UP000011713"/>
    </source>
</evidence>
<protein>
    <submittedName>
        <fullName evidence="1">Uncharacterized protein</fullName>
    </submittedName>
</protein>
<dbReference type="EnsemblProtists" id="HpaT809432">
    <property type="protein sequence ID" value="HpaP809432"/>
    <property type="gene ID" value="HpaG809432"/>
</dbReference>
<sequence>MYWSTISSGLAALRPCPNKELTDLATTLDSLEPLPVSVHFEERTWLPEQSGAACNDAIADPYPWQDECNYKRALVNMNSPILL</sequence>
<proteinExistence type="predicted"/>
<evidence type="ECO:0000313" key="1">
    <source>
        <dbReference type="EnsemblProtists" id="HpaP809432"/>
    </source>
</evidence>
<dbReference type="Proteomes" id="UP000011713">
    <property type="component" value="Unassembled WGS sequence"/>
</dbReference>
<name>M4BSJ8_HYAAE</name>